<dbReference type="Pfam" id="PF00756">
    <property type="entry name" value="Esterase"/>
    <property type="match status" value="1"/>
</dbReference>
<dbReference type="AlphaFoldDB" id="A0A1N7FV85"/>
<dbReference type="PANTHER" id="PTHR48098:SF1">
    <property type="entry name" value="DIACYLGLYCEROL ACYLTRANSFERASE_MYCOLYLTRANSFERASE AG85A"/>
    <property type="match status" value="1"/>
</dbReference>
<keyword evidence="3" id="KW-1185">Reference proteome</keyword>
<evidence type="ECO:0000313" key="2">
    <source>
        <dbReference type="EMBL" id="SIS04231.1"/>
    </source>
</evidence>
<feature type="transmembrane region" description="Helical" evidence="1">
    <location>
        <begin position="111"/>
        <end position="130"/>
    </location>
</feature>
<gene>
    <name evidence="2" type="ORF">SAMN05445060_2315</name>
</gene>
<name>A0A1N7FV85_9NOCA</name>
<evidence type="ECO:0000313" key="3">
    <source>
        <dbReference type="Proteomes" id="UP000186218"/>
    </source>
</evidence>
<dbReference type="InterPro" id="IPR000801">
    <property type="entry name" value="Esterase-like"/>
</dbReference>
<dbReference type="GO" id="GO:0016747">
    <property type="term" value="F:acyltransferase activity, transferring groups other than amino-acyl groups"/>
    <property type="evidence" value="ECO:0007669"/>
    <property type="project" value="TreeGrafter"/>
</dbReference>
<sequence length="436" mass="46551">MGAPGTVSTAPPLDISLLHGWFSPAFEALAVFALVVALGRRSDDGRHWFWIPMAVSVGGAVCAGAWFWLDTQGWMPETAPVTFWFFAGALAAGLLLAVVGWRSARWWRRTLTVVALPLVAIGVALAADQWSGYYTSVDRAWDGLTAGPLPHQTSPAKLVAFQGTNTPTGVIVPIAVPANRSHFRHRTEYVYLPPAWFHTPRPTALPAVIMIGGVVTTPEDWVRSGNAAATADRYASAHGGVAPIMVLIDPTGSLTNDTECVDGPRGNVDTHVVDEVRPYVISHFGASPFARHWGVVGWSMGGTCAVDLAVRHPDMFGAFADISGDLVPNAGDHAGSVRALFGGNSAALDRFDPTTVMVRHGNYDGRLNGWFQSEGRWADSPRGGSTPQIRAAHSLSTTAARVGIRTVFRGTPGGHSWAYGANAFVDVLPWLMSALR</sequence>
<reference evidence="2 3" key="1">
    <citation type="submission" date="2017-01" db="EMBL/GenBank/DDBJ databases">
        <authorList>
            <person name="Mah S.A."/>
            <person name="Swanson W.J."/>
            <person name="Moy G.W."/>
            <person name="Vacquier V.D."/>
        </authorList>
    </citation>
    <scope>NUCLEOTIDE SEQUENCE [LARGE SCALE GENOMIC DNA]</scope>
    <source>
        <strain evidence="2 3">CPCC 203464</strain>
    </source>
</reference>
<dbReference type="Gene3D" id="3.40.50.1820">
    <property type="entry name" value="alpha/beta hydrolase"/>
    <property type="match status" value="1"/>
</dbReference>
<dbReference type="SUPFAM" id="SSF53474">
    <property type="entry name" value="alpha/beta-Hydrolases"/>
    <property type="match status" value="1"/>
</dbReference>
<keyword evidence="1" id="KW-1133">Transmembrane helix</keyword>
<evidence type="ECO:0000256" key="1">
    <source>
        <dbReference type="SAM" id="Phobius"/>
    </source>
</evidence>
<dbReference type="EMBL" id="FTNT01000006">
    <property type="protein sequence ID" value="SIS04231.1"/>
    <property type="molecule type" value="Genomic_DNA"/>
</dbReference>
<dbReference type="PANTHER" id="PTHR48098">
    <property type="entry name" value="ENTEROCHELIN ESTERASE-RELATED"/>
    <property type="match status" value="1"/>
</dbReference>
<feature type="transmembrane region" description="Helical" evidence="1">
    <location>
        <begin position="20"/>
        <end position="39"/>
    </location>
</feature>
<dbReference type="InterPro" id="IPR029058">
    <property type="entry name" value="AB_hydrolase_fold"/>
</dbReference>
<organism evidence="2 3">
    <name type="scientific">Williamsia sterculiae</name>
    <dbReference type="NCBI Taxonomy" id="1344003"/>
    <lineage>
        <taxon>Bacteria</taxon>
        <taxon>Bacillati</taxon>
        <taxon>Actinomycetota</taxon>
        <taxon>Actinomycetes</taxon>
        <taxon>Mycobacteriales</taxon>
        <taxon>Nocardiaceae</taxon>
        <taxon>Williamsia</taxon>
    </lineage>
</organism>
<feature type="transmembrane region" description="Helical" evidence="1">
    <location>
        <begin position="48"/>
        <end position="69"/>
    </location>
</feature>
<dbReference type="Proteomes" id="UP000186218">
    <property type="component" value="Unassembled WGS sequence"/>
</dbReference>
<keyword evidence="2" id="KW-0378">Hydrolase</keyword>
<keyword evidence="1" id="KW-0472">Membrane</keyword>
<dbReference type="STRING" id="1344003.SAMN05445060_2315"/>
<feature type="transmembrane region" description="Helical" evidence="1">
    <location>
        <begin position="81"/>
        <end position="99"/>
    </location>
</feature>
<proteinExistence type="predicted"/>
<dbReference type="GO" id="GO:0016787">
    <property type="term" value="F:hydrolase activity"/>
    <property type="evidence" value="ECO:0007669"/>
    <property type="project" value="UniProtKB-KW"/>
</dbReference>
<keyword evidence="1" id="KW-0812">Transmembrane</keyword>
<accession>A0A1N7FV85</accession>
<dbReference type="InterPro" id="IPR050583">
    <property type="entry name" value="Mycobacterial_A85_antigen"/>
</dbReference>
<protein>
    <submittedName>
        <fullName evidence="2">S-formylglutathione hydrolase FrmB</fullName>
    </submittedName>
</protein>